<feature type="domain" description="SnoaL-like" evidence="1">
    <location>
        <begin position="7"/>
        <end position="132"/>
    </location>
</feature>
<accession>A0ABN3TWZ5</accession>
<dbReference type="SUPFAM" id="SSF54427">
    <property type="entry name" value="NTF2-like"/>
    <property type="match status" value="1"/>
</dbReference>
<dbReference type="RefSeq" id="WP_344448757.1">
    <property type="nucleotide sequence ID" value="NZ_BAAATZ010000003.1"/>
</dbReference>
<comment type="caution">
    <text evidence="2">The sequence shown here is derived from an EMBL/GenBank/DDBJ whole genome shotgun (WGS) entry which is preliminary data.</text>
</comment>
<dbReference type="Proteomes" id="UP001501842">
    <property type="component" value="Unassembled WGS sequence"/>
</dbReference>
<gene>
    <name evidence="2" type="ORF">GCM10010439_08100</name>
</gene>
<protein>
    <submittedName>
        <fullName evidence="2">Nuclear transport factor 2 family protein</fullName>
    </submittedName>
</protein>
<dbReference type="PANTHER" id="PTHR34957">
    <property type="entry name" value="NUCLEAR TRANSPORT FACTOR 2 (NTF2) FAMILY PROTEIN"/>
    <property type="match status" value="1"/>
</dbReference>
<evidence type="ECO:0000313" key="2">
    <source>
        <dbReference type="EMBL" id="GAA2720359.1"/>
    </source>
</evidence>
<dbReference type="EMBL" id="BAAATZ010000003">
    <property type="protein sequence ID" value="GAA2720359.1"/>
    <property type="molecule type" value="Genomic_DNA"/>
</dbReference>
<reference evidence="2 3" key="1">
    <citation type="journal article" date="2019" name="Int. J. Syst. Evol. Microbiol.">
        <title>The Global Catalogue of Microorganisms (GCM) 10K type strain sequencing project: providing services to taxonomists for standard genome sequencing and annotation.</title>
        <authorList>
            <consortium name="The Broad Institute Genomics Platform"/>
            <consortium name="The Broad Institute Genome Sequencing Center for Infectious Disease"/>
            <person name="Wu L."/>
            <person name="Ma J."/>
        </authorList>
    </citation>
    <scope>NUCLEOTIDE SEQUENCE [LARGE SCALE GENOMIC DNA]</scope>
    <source>
        <strain evidence="2 3">JCM 8201</strain>
    </source>
</reference>
<proteinExistence type="predicted"/>
<name>A0ABN3TWZ5_9ACTN</name>
<dbReference type="Pfam" id="PF13474">
    <property type="entry name" value="SnoaL_3"/>
    <property type="match status" value="1"/>
</dbReference>
<dbReference type="PANTHER" id="PTHR34957:SF1">
    <property type="entry name" value="NUCLEAR TRANSPORT FACTOR 2 (NTF2) FAMILY PROTEIN"/>
    <property type="match status" value="1"/>
</dbReference>
<organism evidence="2 3">
    <name type="scientific">Actinocorallia aurantiaca</name>
    <dbReference type="NCBI Taxonomy" id="46204"/>
    <lineage>
        <taxon>Bacteria</taxon>
        <taxon>Bacillati</taxon>
        <taxon>Actinomycetota</taxon>
        <taxon>Actinomycetes</taxon>
        <taxon>Streptosporangiales</taxon>
        <taxon>Thermomonosporaceae</taxon>
        <taxon>Actinocorallia</taxon>
    </lineage>
</organism>
<evidence type="ECO:0000259" key="1">
    <source>
        <dbReference type="Pfam" id="PF13474"/>
    </source>
</evidence>
<dbReference type="Gene3D" id="3.10.450.50">
    <property type="match status" value="1"/>
</dbReference>
<keyword evidence="3" id="KW-1185">Reference proteome</keyword>
<dbReference type="InterPro" id="IPR032710">
    <property type="entry name" value="NTF2-like_dom_sf"/>
</dbReference>
<dbReference type="InterPro" id="IPR037401">
    <property type="entry name" value="SnoaL-like"/>
</dbReference>
<evidence type="ECO:0000313" key="3">
    <source>
        <dbReference type="Proteomes" id="UP001501842"/>
    </source>
</evidence>
<sequence length="142" mass="15635">MDDAAAVEAANARFYTAFETGDLDLMHEVWADGDYAEGVTCVHPGWALLRGRGEVLRSWALIMANTAYIQFVLTGVHTEVRGDYAILTCEENILTADKDEEGFLAGGSVVTTKVFVRDEGQWRLWVHHGSPVLDGMRDDGSD</sequence>